<comment type="caution">
    <text evidence="4">The sequence shown here is derived from an EMBL/GenBank/DDBJ whole genome shotgun (WGS) entry which is preliminary data.</text>
</comment>
<gene>
    <name evidence="4" type="ORF">SSX86_032194</name>
</gene>
<evidence type="ECO:0000313" key="5">
    <source>
        <dbReference type="Proteomes" id="UP001408789"/>
    </source>
</evidence>
<dbReference type="Proteomes" id="UP001408789">
    <property type="component" value="Unassembled WGS sequence"/>
</dbReference>
<protein>
    <recommendedName>
        <fullName evidence="6">DUF4216 domain-containing protein</fullName>
    </recommendedName>
</protein>
<accession>A0AAP0GHZ8</accession>
<evidence type="ECO:0008006" key="6">
    <source>
        <dbReference type="Google" id="ProtNLM"/>
    </source>
</evidence>
<keyword evidence="5" id="KW-1185">Reference proteome</keyword>
<dbReference type="Pfam" id="PF13952">
    <property type="entry name" value="DUF4216"/>
    <property type="match status" value="1"/>
</dbReference>
<organism evidence="4 5">
    <name type="scientific">Deinandra increscens subsp. villosa</name>
    <dbReference type="NCBI Taxonomy" id="3103831"/>
    <lineage>
        <taxon>Eukaryota</taxon>
        <taxon>Viridiplantae</taxon>
        <taxon>Streptophyta</taxon>
        <taxon>Embryophyta</taxon>
        <taxon>Tracheophyta</taxon>
        <taxon>Spermatophyta</taxon>
        <taxon>Magnoliopsida</taxon>
        <taxon>eudicotyledons</taxon>
        <taxon>Gunneridae</taxon>
        <taxon>Pentapetalae</taxon>
        <taxon>asterids</taxon>
        <taxon>campanulids</taxon>
        <taxon>Asterales</taxon>
        <taxon>Asteraceae</taxon>
        <taxon>Asteroideae</taxon>
        <taxon>Heliantheae alliance</taxon>
        <taxon>Madieae</taxon>
        <taxon>Madiinae</taxon>
        <taxon>Deinandra</taxon>
    </lineage>
</organism>
<feature type="region of interest" description="Disordered" evidence="1">
    <location>
        <begin position="327"/>
        <end position="350"/>
    </location>
</feature>
<evidence type="ECO:0000259" key="3">
    <source>
        <dbReference type="Pfam" id="PF13963"/>
    </source>
</evidence>
<reference evidence="4 5" key="1">
    <citation type="submission" date="2024-04" db="EMBL/GenBank/DDBJ databases">
        <title>The reference genome of an endangered Asteraceae, Deinandra increscens subsp. villosa, native to the Central Coast of California.</title>
        <authorList>
            <person name="Guilliams M."/>
            <person name="Hasenstab-Lehman K."/>
            <person name="Meyer R."/>
            <person name="Mcevoy S."/>
        </authorList>
    </citation>
    <scope>NUCLEOTIDE SEQUENCE [LARGE SCALE GENOMIC DNA]</scope>
    <source>
        <tissue evidence="4">Leaf</tissue>
    </source>
</reference>
<feature type="domain" description="DUF4216" evidence="2">
    <location>
        <begin position="467"/>
        <end position="538"/>
    </location>
</feature>
<feature type="domain" description="Transposase-associated" evidence="3">
    <location>
        <begin position="223"/>
        <end position="295"/>
    </location>
</feature>
<proteinExistence type="predicted"/>
<name>A0AAP0GHZ8_9ASTR</name>
<dbReference type="InterPro" id="IPR025312">
    <property type="entry name" value="DUF4216"/>
</dbReference>
<dbReference type="AlphaFoldDB" id="A0AAP0GHZ8"/>
<dbReference type="Pfam" id="PF13963">
    <property type="entry name" value="Transpos_assoc"/>
    <property type="match status" value="1"/>
</dbReference>
<dbReference type="EMBL" id="JBCNJP010009847">
    <property type="protein sequence ID" value="KAK9048839.1"/>
    <property type="molecule type" value="Genomic_DNA"/>
</dbReference>
<dbReference type="InterPro" id="IPR029480">
    <property type="entry name" value="Transpos_assoc"/>
</dbReference>
<dbReference type="PANTHER" id="PTHR48258:SF10">
    <property type="entry name" value="DUF4218 DOMAIN-CONTAINING PROTEIN"/>
    <property type="match status" value="1"/>
</dbReference>
<dbReference type="PANTHER" id="PTHR48258">
    <property type="entry name" value="DUF4218 DOMAIN-CONTAINING PROTEIN-RELATED"/>
    <property type="match status" value="1"/>
</dbReference>
<evidence type="ECO:0000256" key="1">
    <source>
        <dbReference type="SAM" id="MobiDB-lite"/>
    </source>
</evidence>
<evidence type="ECO:0000313" key="4">
    <source>
        <dbReference type="EMBL" id="KAK9048839.1"/>
    </source>
</evidence>
<evidence type="ECO:0000259" key="2">
    <source>
        <dbReference type="Pfam" id="PF13952"/>
    </source>
</evidence>
<sequence>MTQQGLTANVTIPAGFVGAVGNTSGGGFFYPSFPCTNRNEPPIWGSTKSLTATTPEPIKPPPVHRSSPSVLTVGASRVQPWFFRPRYQGFLAGYFPDFPPSSPFPPKIPNSLFSQHTPLPPKIPNSLFSQDTPRPRRVKSTISIHHRHLSPPTITVRSQILRLHYHPPLLQLRLHHHLPTYCCQRDADSVKSWRVVDLLNKECACLLKLNSKDFGSEVMTIDKSWIWKHKTSIEFWDGLKAFLVRCKDHLNERGKCRCPCNDCNNMEWGTIKELECHIHSKGFCKGYQTWIFHGESYEPEIVEQAPQTTNQMRGVLNDVAWENIGNEHHTDNEENSNEPTEGPSSTNGDLDDLFTLADTPLYPGCDWISTEFNTALPGSDAQTTFPNWFREKINRMKVAAGTSHFSPEIHSLANGPMFANTYTACIVNGVRFVVHSRDTRRTTQNSGISTPGLEPGQTYYGVLEEILELTYMREHKVVLFRCKWFKTDNQRCVTKNNITSISTQYEWFKEDQYILTTQANQVFYLQDPSKRNDYWKVVQEVNHRKIWDRDIITEVSEDVIHDDNSNRHALSANLDDLTYTSLSTGHVMEVQDIPTAARPDNVDAIDDADMDISD</sequence>
<feature type="compositionally biased region" description="Polar residues" evidence="1">
    <location>
        <begin position="337"/>
        <end position="348"/>
    </location>
</feature>